<dbReference type="EMBL" id="JBHEZY010000030">
    <property type="protein sequence ID" value="MFC1436374.1"/>
    <property type="molecule type" value="Genomic_DNA"/>
</dbReference>
<dbReference type="SUPFAM" id="SSF53167">
    <property type="entry name" value="Purine and uridine phosphorylases"/>
    <property type="match status" value="1"/>
</dbReference>
<feature type="region of interest" description="Disordered" evidence="1">
    <location>
        <begin position="945"/>
        <end position="967"/>
    </location>
</feature>
<dbReference type="CDD" id="cd09008">
    <property type="entry name" value="MTAN"/>
    <property type="match status" value="1"/>
</dbReference>
<comment type="caution">
    <text evidence="3">The sequence shown here is derived from an EMBL/GenBank/DDBJ whole genome shotgun (WGS) entry which is preliminary data.</text>
</comment>
<dbReference type="SUPFAM" id="SSF52540">
    <property type="entry name" value="P-loop containing nucleoside triphosphate hydrolases"/>
    <property type="match status" value="1"/>
</dbReference>
<reference evidence="3 4" key="1">
    <citation type="submission" date="2024-09" db="EMBL/GenBank/DDBJ databases">
        <authorList>
            <person name="Lee S.D."/>
        </authorList>
    </citation>
    <scope>NUCLEOTIDE SEQUENCE [LARGE SCALE GENOMIC DNA]</scope>
    <source>
        <strain evidence="3 4">N1-3</strain>
    </source>
</reference>
<dbReference type="PANTHER" id="PTHR46832">
    <property type="entry name" value="5'-METHYLTHIOADENOSINE/S-ADENOSYLHOMOCYSTEINE NUCLEOSIDASE"/>
    <property type="match status" value="1"/>
</dbReference>
<evidence type="ECO:0000256" key="1">
    <source>
        <dbReference type="SAM" id="MobiDB-lite"/>
    </source>
</evidence>
<dbReference type="InterPro" id="IPR000845">
    <property type="entry name" value="Nucleoside_phosphorylase_d"/>
</dbReference>
<dbReference type="Gene3D" id="3.40.50.300">
    <property type="entry name" value="P-loop containing nucleotide triphosphate hydrolases"/>
    <property type="match status" value="1"/>
</dbReference>
<evidence type="ECO:0000313" key="4">
    <source>
        <dbReference type="Proteomes" id="UP001592530"/>
    </source>
</evidence>
<dbReference type="RefSeq" id="WP_380559995.1">
    <property type="nucleotide sequence ID" value="NZ_JBHEZY010000030.1"/>
</dbReference>
<sequence>MVVAHRLAVVLTALPLESEAVRRHLTDLRTLVHPTGTRFDEGRLRGTAWRVAVAEIGAGNGAAAVITERAFTWLEPEALFFVGVAGGLKDDVALGDVVVGTRIYAYHGGKLEHGRFEFRPRAWDASHRLEQAARMALRGQEWADRIPEASGSAGGSGGAPHVHFAPIAAGDVLLNDPRSTLAQQLKHGYNDAVAIEMESAGVAQAAHLTGRLQALTIRGISDKADGRKHAADAGGSQPRAAAHAAAAVFAVLDQLAQDRSAPDRRGAPRTSTGMSTGPRRSLDDDELARLRLLSENAMEDAGLVLPPGSLHPAGIGLDRLYVRRNIESVLIERLKDPTTHMVVGEPGYGKTSLLWNLHRSLTEAGWEPFLVKATALLAGLSADSSERSERADSIDLETLELAVNACLDRGSVPVLLVDTLDLLMHSPGTRRTVSDLLRLAQRRSIRMVVTCRPGEAALLDPGEDDEAGLRLIRLGLYDDAEREAAVANYADSFYSDASNRPLTSSDLQDVQKYVFNAVYHDLPLREICDNPLTLRLLFELYAPERPDQQVDVASLYDLFWERRVRRDARGGEDGSHHAPGADHGMDLRESARTLARFMLGSGTPEVSLSRASSELTRLTRGELEEVSQQLEILVRRGVLAVSTVSGTVRFFHQTFFEYAAAQHIVAAGLAGELVQRVCAEPGDLLLAAVAAQALPRLESRAECEQLLARLLEDRGQSAITLGLSIYAHRPGAGGPAQQALRTAPSDSVRRFLLLLPGIRHDDSGRWVEDLRVVWERTGETDRDLRIQLLETLRRLAGRDPEAAVEFLAEYACLSWFRGQKAQLLRSHGGLYLRLLGPVYGADPAWARGELAALWDLFLESRNAQGAADILALLREQLDLLGDTRVAAERNRVLEEFGPRLCALADGLGMSPSAPAIRAYGLLWSAGRPTASPDETLACAVALVSGARPPEEPPPGGRGADTRSAGTGPGALTRAYLHGYGELVRALSDEQSRILIAAIGEIRSPGLQAAVVDGIVVPLLAGAADGGAMVRQLVLACRAALSELPESERRADRSRRLSAVFIDAATRSGRSGSDLLELLPEGDPDIWLRSDGLARLTAAATASEHLVASQALDRWCREPDLRRQRPSRALQTTLMTSLLDFVAGQPRLMAYLIDDALLSKDPQTLAGALDLTGPPARSCVDDHRDSLQGLLIDLTGARSGEARRSGYRLWRALIKNVGWQPPDPDRLLVLLEGRPGTPDHISVLQLCSESVGSGLWTTDEAAQLLPVLRDVVHTSRSVRQRVGRREAAQGADARLLDAGADALHLMMAVHCRTGAIDTPAHRQETIEASLDLAVPADYCLDEPDGRGRFTRNIRQLGWLVERLLDVDSEAASTLLLDISAVLHGVDPGITRVQREIANRWRRPLGLVFTALGSQARKKLMLGLLEGDVALARIAIEVFAQQVSPPTWFRGLLTNHDLNPKLLDTIRGNLFFHTRSHGSDAWKELIR</sequence>
<dbReference type="Proteomes" id="UP001592530">
    <property type="component" value="Unassembled WGS sequence"/>
</dbReference>
<dbReference type="InterPro" id="IPR035994">
    <property type="entry name" value="Nucleoside_phosphorylase_sf"/>
</dbReference>
<dbReference type="Gene3D" id="3.40.50.1580">
    <property type="entry name" value="Nucleoside phosphorylase domain"/>
    <property type="match status" value="1"/>
</dbReference>
<dbReference type="InterPro" id="IPR027417">
    <property type="entry name" value="P-loop_NTPase"/>
</dbReference>
<evidence type="ECO:0000313" key="3">
    <source>
        <dbReference type="EMBL" id="MFC1436374.1"/>
    </source>
</evidence>
<protein>
    <recommendedName>
        <fullName evidence="2">Nucleoside phosphorylase domain-containing protein</fullName>
    </recommendedName>
</protein>
<proteinExistence type="predicted"/>
<dbReference type="Pfam" id="PF01048">
    <property type="entry name" value="PNP_UDP_1"/>
    <property type="match status" value="1"/>
</dbReference>
<feature type="domain" description="Nucleoside phosphorylase" evidence="2">
    <location>
        <begin position="9"/>
        <end position="252"/>
    </location>
</feature>
<name>A0ABV6XDV1_9ACTN</name>
<accession>A0ABV6XDV1</accession>
<feature type="region of interest" description="Disordered" evidence="1">
    <location>
        <begin position="258"/>
        <end position="282"/>
    </location>
</feature>
<evidence type="ECO:0000259" key="2">
    <source>
        <dbReference type="Pfam" id="PF01048"/>
    </source>
</evidence>
<dbReference type="PANTHER" id="PTHR46832:SF1">
    <property type="entry name" value="5'-METHYLTHIOADENOSINE_S-ADENOSYLHOMOCYSTEINE NUCLEOSIDASE"/>
    <property type="match status" value="1"/>
</dbReference>
<gene>
    <name evidence="3" type="ORF">ACEZDB_37645</name>
</gene>
<organism evidence="3 4">
    <name type="scientific">Streptacidiphilus alkalitolerans</name>
    <dbReference type="NCBI Taxonomy" id="3342712"/>
    <lineage>
        <taxon>Bacteria</taxon>
        <taxon>Bacillati</taxon>
        <taxon>Actinomycetota</taxon>
        <taxon>Actinomycetes</taxon>
        <taxon>Kitasatosporales</taxon>
        <taxon>Streptomycetaceae</taxon>
        <taxon>Streptacidiphilus</taxon>
    </lineage>
</organism>